<gene>
    <name evidence="1" type="ORF">KQ657_003425</name>
</gene>
<proteinExistence type="predicted"/>
<keyword evidence="2" id="KW-1185">Reference proteome</keyword>
<dbReference type="InterPro" id="IPR036866">
    <property type="entry name" value="RibonucZ/Hydroxyglut_hydro"/>
</dbReference>
<organism evidence="1 2">
    <name type="scientific">Scheffersomyces spartinae</name>
    <dbReference type="NCBI Taxonomy" id="45513"/>
    <lineage>
        <taxon>Eukaryota</taxon>
        <taxon>Fungi</taxon>
        <taxon>Dikarya</taxon>
        <taxon>Ascomycota</taxon>
        <taxon>Saccharomycotina</taxon>
        <taxon>Pichiomycetes</taxon>
        <taxon>Debaryomycetaceae</taxon>
        <taxon>Scheffersomyces</taxon>
    </lineage>
</organism>
<dbReference type="SUPFAM" id="SSF56281">
    <property type="entry name" value="Metallo-hydrolase/oxidoreductase"/>
    <property type="match status" value="1"/>
</dbReference>
<dbReference type="RefSeq" id="XP_043051200.1">
    <property type="nucleotide sequence ID" value="XM_043194148.1"/>
</dbReference>
<dbReference type="PANTHER" id="PTHR33835">
    <property type="entry name" value="YALI0C07656P"/>
    <property type="match status" value="1"/>
</dbReference>
<dbReference type="Proteomes" id="UP000790833">
    <property type="component" value="Unassembled WGS sequence"/>
</dbReference>
<sequence>MGYPSPLVAAHRKLTENVLTTSTPFSIMNRVNIGARMTIFNYEGGVVIWSGIPYCDVVKEALEKIGNSNVTWLIVPNVQHTMAVKSCKEKFPNLKILAMGNAEKNQADYVFTSAEHGETLIDRPVLEKMGITDPTILNHFEFVYLNNHKNKEIVLYDKTSKILCEADVLFNMEPELEQYSPATGYPEGFYPFSGWSFLGRYLQPYSIIGNYIVRERLNNGAMSAKGLQQVLNWDFETIVPCHGNTIEIDAKKAFKNLFSPVLDVKL</sequence>
<dbReference type="EMBL" id="JAHMUF010000003">
    <property type="protein sequence ID" value="KAG7195655.1"/>
    <property type="molecule type" value="Genomic_DNA"/>
</dbReference>
<protein>
    <submittedName>
        <fullName evidence="1">Uncharacterized protein</fullName>
    </submittedName>
</protein>
<dbReference type="AlphaFoldDB" id="A0A9P7VCP9"/>
<accession>A0A9P7VCP9</accession>
<dbReference type="PANTHER" id="PTHR33835:SF1">
    <property type="entry name" value="METALLO-BETA-LACTAMASE DOMAIN-CONTAINING PROTEIN"/>
    <property type="match status" value="1"/>
</dbReference>
<dbReference type="GeneID" id="66116799"/>
<dbReference type="Gene3D" id="3.60.15.10">
    <property type="entry name" value="Ribonuclease Z/Hydroxyacylglutathione hydrolase-like"/>
    <property type="match status" value="1"/>
</dbReference>
<dbReference type="InterPro" id="IPR025638">
    <property type="entry name" value="DUF4336"/>
</dbReference>
<dbReference type="OrthoDB" id="421671at2759"/>
<evidence type="ECO:0000313" key="2">
    <source>
        <dbReference type="Proteomes" id="UP000790833"/>
    </source>
</evidence>
<evidence type="ECO:0000313" key="1">
    <source>
        <dbReference type="EMBL" id="KAG7195655.1"/>
    </source>
</evidence>
<comment type="caution">
    <text evidence="1">The sequence shown here is derived from an EMBL/GenBank/DDBJ whole genome shotgun (WGS) entry which is preliminary data.</text>
</comment>
<reference evidence="1" key="1">
    <citation type="submission" date="2021-03" db="EMBL/GenBank/DDBJ databases">
        <authorList>
            <person name="Palmer J.M."/>
        </authorList>
    </citation>
    <scope>NUCLEOTIDE SEQUENCE</scope>
    <source>
        <strain evidence="1">ARV_011</strain>
    </source>
</reference>
<name>A0A9P7VCP9_9ASCO</name>